<keyword evidence="2" id="KW-0378">Hydrolase</keyword>
<feature type="compositionally biased region" description="Pro residues" evidence="1">
    <location>
        <begin position="763"/>
        <end position="778"/>
    </location>
</feature>
<feature type="compositionally biased region" description="Acidic residues" evidence="1">
    <location>
        <begin position="7"/>
        <end position="19"/>
    </location>
</feature>
<feature type="compositionally biased region" description="Polar residues" evidence="1">
    <location>
        <begin position="381"/>
        <end position="390"/>
    </location>
</feature>
<feature type="compositionally biased region" description="Low complexity" evidence="1">
    <location>
        <begin position="536"/>
        <end position="565"/>
    </location>
</feature>
<feature type="compositionally biased region" description="Basic and acidic residues" evidence="1">
    <location>
        <begin position="1080"/>
        <end position="1098"/>
    </location>
</feature>
<evidence type="ECO:0000256" key="1">
    <source>
        <dbReference type="SAM" id="MobiDB-lite"/>
    </source>
</evidence>
<comment type="caution">
    <text evidence="2">The sequence shown here is derived from an EMBL/GenBank/DDBJ whole genome shotgun (WGS) entry which is preliminary data.</text>
</comment>
<dbReference type="PANTHER" id="PTHR47048">
    <property type="entry name" value="PROTEIN SCAF11"/>
    <property type="match status" value="1"/>
</dbReference>
<feature type="compositionally biased region" description="Low complexity" evidence="1">
    <location>
        <begin position="459"/>
        <end position="470"/>
    </location>
</feature>
<dbReference type="GO" id="GO:0000245">
    <property type="term" value="P:spliceosomal complex assembly"/>
    <property type="evidence" value="ECO:0007669"/>
    <property type="project" value="TreeGrafter"/>
</dbReference>
<feature type="compositionally biased region" description="Pro residues" evidence="1">
    <location>
        <begin position="1164"/>
        <end position="1175"/>
    </location>
</feature>
<feature type="compositionally biased region" description="Basic and acidic residues" evidence="1">
    <location>
        <begin position="915"/>
        <end position="929"/>
    </location>
</feature>
<reference evidence="2 3" key="1">
    <citation type="submission" date="2006-05" db="EMBL/GenBank/DDBJ databases">
        <authorList>
            <person name="Paulsen I."/>
        </authorList>
    </citation>
    <scope>NUCLEOTIDE SEQUENCE [LARGE SCALE GENOMIC DNA]</scope>
    <source>
        <strain evidence="2 3">GT1</strain>
    </source>
</reference>
<feature type="compositionally biased region" description="Basic and acidic residues" evidence="1">
    <location>
        <begin position="140"/>
        <end position="150"/>
    </location>
</feature>
<feature type="compositionally biased region" description="Basic and acidic residues" evidence="1">
    <location>
        <begin position="714"/>
        <end position="752"/>
    </location>
</feature>
<feature type="compositionally biased region" description="Basic and acidic residues" evidence="1">
    <location>
        <begin position="876"/>
        <end position="885"/>
    </location>
</feature>
<evidence type="ECO:0000313" key="2">
    <source>
        <dbReference type="EMBL" id="EPR58598.1"/>
    </source>
</evidence>
<feature type="compositionally biased region" description="Low complexity" evidence="1">
    <location>
        <begin position="411"/>
        <end position="424"/>
    </location>
</feature>
<feature type="compositionally biased region" description="Acidic residues" evidence="1">
    <location>
        <begin position="47"/>
        <end position="59"/>
    </location>
</feature>
<dbReference type="PANTHER" id="PTHR47048:SF1">
    <property type="entry name" value="PROTEIN SCAF11"/>
    <property type="match status" value="1"/>
</dbReference>
<feature type="region of interest" description="Disordered" evidence="1">
    <location>
        <begin position="1164"/>
        <end position="1235"/>
    </location>
</feature>
<protein>
    <submittedName>
        <fullName evidence="2">CW-type Zinc Finger protein</fullName>
        <ecNumber evidence="2">3.4.21.72</ecNumber>
    </submittedName>
</protein>
<feature type="compositionally biased region" description="Acidic residues" evidence="1">
    <location>
        <begin position="87"/>
        <end position="99"/>
    </location>
</feature>
<feature type="compositionally biased region" description="Low complexity" evidence="1">
    <location>
        <begin position="1054"/>
        <end position="1066"/>
    </location>
</feature>
<feature type="compositionally biased region" description="Acidic residues" evidence="1">
    <location>
        <begin position="67"/>
        <end position="79"/>
    </location>
</feature>
<dbReference type="EC" id="3.4.21.72" evidence="2"/>
<feature type="compositionally biased region" description="Basic and acidic residues" evidence="1">
    <location>
        <begin position="471"/>
        <end position="482"/>
    </location>
</feature>
<feature type="compositionally biased region" description="Low complexity" evidence="1">
    <location>
        <begin position="1176"/>
        <end position="1186"/>
    </location>
</feature>
<feature type="compositionally biased region" description="Acidic residues" evidence="1">
    <location>
        <begin position="107"/>
        <end position="119"/>
    </location>
</feature>
<dbReference type="EMBL" id="AAQM03000266">
    <property type="protein sequence ID" value="EPR58598.1"/>
    <property type="molecule type" value="Genomic_DNA"/>
</dbReference>
<feature type="non-terminal residue" evidence="2">
    <location>
        <position position="1"/>
    </location>
</feature>
<feature type="compositionally biased region" description="Low complexity" evidence="1">
    <location>
        <begin position="779"/>
        <end position="803"/>
    </location>
</feature>
<feature type="compositionally biased region" description="Basic and acidic residues" evidence="1">
    <location>
        <begin position="361"/>
        <end position="379"/>
    </location>
</feature>
<evidence type="ECO:0000313" key="3">
    <source>
        <dbReference type="Proteomes" id="UP000005641"/>
    </source>
</evidence>
<dbReference type="GO" id="GO:0003723">
    <property type="term" value="F:RNA binding"/>
    <property type="evidence" value="ECO:0007669"/>
    <property type="project" value="TreeGrafter"/>
</dbReference>
<dbReference type="VEuPathDB" id="ToxoDB:TGGT1_221200B"/>
<accession>S7W0D8</accession>
<feature type="compositionally biased region" description="Basic residues" evidence="1">
    <location>
        <begin position="347"/>
        <end position="360"/>
    </location>
</feature>
<feature type="compositionally biased region" description="Basic and acidic residues" evidence="1">
    <location>
        <begin position="660"/>
        <end position="670"/>
    </location>
</feature>
<feature type="compositionally biased region" description="Basic and acidic residues" evidence="1">
    <location>
        <begin position="495"/>
        <end position="507"/>
    </location>
</feature>
<feature type="compositionally biased region" description="Gly residues" evidence="1">
    <location>
        <begin position="857"/>
        <end position="871"/>
    </location>
</feature>
<gene>
    <name evidence="2" type="ORF">TGGT1_221200B</name>
</gene>
<feature type="compositionally biased region" description="Basic and acidic residues" evidence="1">
    <location>
        <begin position="298"/>
        <end position="319"/>
    </location>
</feature>
<proteinExistence type="predicted"/>
<feature type="region of interest" description="Disordered" evidence="1">
    <location>
        <begin position="1"/>
        <end position="992"/>
    </location>
</feature>
<name>S7W0D8_TOXGG</name>
<dbReference type="GO" id="GO:0016787">
    <property type="term" value="F:hydrolase activity"/>
    <property type="evidence" value="ECO:0007669"/>
    <property type="project" value="UniProtKB-KW"/>
</dbReference>
<organism evidence="2 3">
    <name type="scientific">Toxoplasma gondii (strain ATCC 50853 / GT1)</name>
    <dbReference type="NCBI Taxonomy" id="507601"/>
    <lineage>
        <taxon>Eukaryota</taxon>
        <taxon>Sar</taxon>
        <taxon>Alveolata</taxon>
        <taxon>Apicomplexa</taxon>
        <taxon>Conoidasida</taxon>
        <taxon>Coccidia</taxon>
        <taxon>Eucoccidiorida</taxon>
        <taxon>Eimeriorina</taxon>
        <taxon>Sarcocystidae</taxon>
        <taxon>Toxoplasma</taxon>
    </lineage>
</organism>
<feature type="compositionally biased region" description="Basic and acidic residues" evidence="1">
    <location>
        <begin position="160"/>
        <end position="217"/>
    </location>
</feature>
<reference evidence="2 3" key="2">
    <citation type="submission" date="2013-05" db="EMBL/GenBank/DDBJ databases">
        <authorList>
            <person name="Sibley D."/>
            <person name="Venepally P."/>
            <person name="Karamycheva S."/>
            <person name="Hadjithomas M."/>
            <person name="Khan A."/>
            <person name="Brunk B."/>
            <person name="Roos D."/>
            <person name="Caler E."/>
            <person name="Lorenzi H."/>
        </authorList>
    </citation>
    <scope>NUCLEOTIDE SEQUENCE [LARGE SCALE GENOMIC DNA]</scope>
    <source>
        <strain evidence="2 3">GT1</strain>
    </source>
</reference>
<feature type="compositionally biased region" description="Basic and acidic residues" evidence="1">
    <location>
        <begin position="1208"/>
        <end position="1223"/>
    </location>
</feature>
<feature type="compositionally biased region" description="Polar residues" evidence="1">
    <location>
        <begin position="399"/>
        <end position="410"/>
    </location>
</feature>
<dbReference type="Proteomes" id="UP000005641">
    <property type="component" value="Unassembled WGS sequence"/>
</dbReference>
<feature type="region of interest" description="Disordered" evidence="1">
    <location>
        <begin position="1257"/>
        <end position="1300"/>
    </location>
</feature>
<feature type="compositionally biased region" description="Gly residues" evidence="1">
    <location>
        <begin position="949"/>
        <end position="958"/>
    </location>
</feature>
<feature type="compositionally biased region" description="Basic and acidic residues" evidence="1">
    <location>
        <begin position="255"/>
        <end position="269"/>
    </location>
</feature>
<feature type="compositionally biased region" description="Acidic residues" evidence="1">
    <location>
        <begin position="27"/>
        <end position="39"/>
    </location>
</feature>
<feature type="region of interest" description="Disordered" evidence="1">
    <location>
        <begin position="1054"/>
        <end position="1119"/>
    </location>
</feature>
<feature type="compositionally biased region" description="Low complexity" evidence="1">
    <location>
        <begin position="977"/>
        <end position="992"/>
    </location>
</feature>
<feature type="compositionally biased region" description="Acidic residues" evidence="1">
    <location>
        <begin position="127"/>
        <end position="139"/>
    </location>
</feature>
<sequence length="1300" mass="136674">EAKETEKAEEEAKETEETEKEAKETEKAEEEAKETEETEKEAKETEKAEEEAKETEETEKEAKETEKAEEEAKETEETEKEAKETEKAEEEAKETEESEKEAKETEKAEEEAKETEETEKEAKETEKAEEEAKETEETEKEAKETEKAEEAEAVGTGGFPREKQRNKQEEKLTKPGDEEEVARIEEETSEQAEGKREKAAKDGDVPGKKEEQGKEGGESSVLGGPEETPAAKETVFSAPQEGDSVQGSAGGMPVTEKRSCSVRGEAEKLEETEEEDLALPSSHTARKRKHSVLSSSSEDEKERGEAGGKDTETTKRAEISAEQSSALVAQATLHMSAPAAAKTRSGGAKKRKKNKKKNKSKASETHRLSPATEETRKPASLESQIRNSSRPPALVEPVRQQSSCPTASCDASSLSLTVLAVSPSGPLPSSARLESAWKSDRQGVSADPTKDLTPGDSGGSASESNLAAAENRCRLSDSRVEADCEEEERSLESNSGKKVEGLQDEKATALPSGEKNSSSLRSSEVPPEERRFSRNTTSARGSASQSSSFVSTSSLSSVCLSRSTSPPAVSQTALKAEARCPPEDGSVSGLSRVSEPHSDCASSFFSPTKEPACKNGAPADGPAPSRSAEEKNVASEAAPSEAKGADPGGDGAFVFLSTEAAREEREKFGDEEGLEEGVRSGARRSLRDREENSGSLLLRGVEVEGGSRTCSNSRQRDSDVSEPRSGPSRRESPRRDFSTVHDQRKDPGEPQRARGRSRSPSEPGLPPPSPMSSPPSPGPRDSSGFFGDSPRSAPSSPGASALPPAVPVDLASLPPARAGPFRTSAFAFSPHASLQRGPAPVGLHRPLLGHPPREGDGLLGPGRPVGSGSSGGPRPPFERSWEKRQGFFGPRRGAGLEPEGDEFSGSKGTRGFNGGDRDAERNGDRRDAGPRGPSGDAGAGRPSSPTGSGVSGGKGAGGRSVVFTGDSGVSKEVELDSASGGSRRGSGTSALSLAPVTVLAPPAGESPARPVCPRILNLPSHLSSGSFGRAAFFSRSGRGGSAHFYEDDFKGCGAASGSPSGSEGRALLGLGPKARAPFGPEKRDWGDRRPGYEGERGADSQWGFSEAPKGPEHARLLPGFPSGGRVQFWSGGSFYAGGEDANVSSPSGASVSFGGSGGEFPARPAAPPVLLPPPSSSFNSKSGFSAYGPGGAQLAGDSGDGALRPVPRRSDSWGDEERGERRRGGGGSGADSFFYQGEDGASFSFSSFHRNRETRDAYAGGDGAVLRPGAGGGVWHGGERRSSRELGGSGYRASHRRRED</sequence>